<dbReference type="EMBL" id="JASPKZ010009353">
    <property type="protein sequence ID" value="KAJ9577589.1"/>
    <property type="molecule type" value="Genomic_DNA"/>
</dbReference>
<evidence type="ECO:0000313" key="1">
    <source>
        <dbReference type="EMBL" id="KAJ9577589.1"/>
    </source>
</evidence>
<accession>A0AAD8E5J6</accession>
<proteinExistence type="predicted"/>
<feature type="non-terminal residue" evidence="1">
    <location>
        <position position="56"/>
    </location>
</feature>
<dbReference type="AlphaFoldDB" id="A0AAD8E5J6"/>
<comment type="caution">
    <text evidence="1">The sequence shown here is derived from an EMBL/GenBank/DDBJ whole genome shotgun (WGS) entry which is preliminary data.</text>
</comment>
<feature type="non-terminal residue" evidence="1">
    <location>
        <position position="1"/>
    </location>
</feature>
<organism evidence="1 2">
    <name type="scientific">Diploptera punctata</name>
    <name type="common">Pacific beetle cockroach</name>
    <dbReference type="NCBI Taxonomy" id="6984"/>
    <lineage>
        <taxon>Eukaryota</taxon>
        <taxon>Metazoa</taxon>
        <taxon>Ecdysozoa</taxon>
        <taxon>Arthropoda</taxon>
        <taxon>Hexapoda</taxon>
        <taxon>Insecta</taxon>
        <taxon>Pterygota</taxon>
        <taxon>Neoptera</taxon>
        <taxon>Polyneoptera</taxon>
        <taxon>Dictyoptera</taxon>
        <taxon>Blattodea</taxon>
        <taxon>Blaberoidea</taxon>
        <taxon>Blaberidae</taxon>
        <taxon>Diplopterinae</taxon>
        <taxon>Diploptera</taxon>
    </lineage>
</organism>
<protein>
    <submittedName>
        <fullName evidence="1">Uncharacterized protein</fullName>
    </submittedName>
</protein>
<sequence>CSRKLLEFGVLFTRESLEHRLSRRQGGSEEDTAPREMKIHITLLLGLLNHVKFILI</sequence>
<evidence type="ECO:0000313" key="2">
    <source>
        <dbReference type="Proteomes" id="UP001233999"/>
    </source>
</evidence>
<reference evidence="1" key="2">
    <citation type="submission" date="2023-05" db="EMBL/GenBank/DDBJ databases">
        <authorList>
            <person name="Fouks B."/>
        </authorList>
    </citation>
    <scope>NUCLEOTIDE SEQUENCE</scope>
    <source>
        <strain evidence="1">Stay&amp;Tobe</strain>
        <tissue evidence="1">Testes</tissue>
    </source>
</reference>
<name>A0AAD8E5J6_DIPPU</name>
<keyword evidence="2" id="KW-1185">Reference proteome</keyword>
<dbReference type="Proteomes" id="UP001233999">
    <property type="component" value="Unassembled WGS sequence"/>
</dbReference>
<gene>
    <name evidence="1" type="ORF">L9F63_005856</name>
</gene>
<reference evidence="1" key="1">
    <citation type="journal article" date="2023" name="IScience">
        <title>Live-bearing cockroach genome reveals convergent evolutionary mechanisms linked to viviparity in insects and beyond.</title>
        <authorList>
            <person name="Fouks B."/>
            <person name="Harrison M.C."/>
            <person name="Mikhailova A.A."/>
            <person name="Marchal E."/>
            <person name="English S."/>
            <person name="Carruthers M."/>
            <person name="Jennings E.C."/>
            <person name="Chiamaka E.L."/>
            <person name="Frigard R.A."/>
            <person name="Pippel M."/>
            <person name="Attardo G.M."/>
            <person name="Benoit J.B."/>
            <person name="Bornberg-Bauer E."/>
            <person name="Tobe S.S."/>
        </authorList>
    </citation>
    <scope>NUCLEOTIDE SEQUENCE</scope>
    <source>
        <strain evidence="1">Stay&amp;Tobe</strain>
    </source>
</reference>